<organism evidence="2 3">
    <name type="scientific">Enterobacteria phage GEC-3S</name>
    <dbReference type="NCBI Taxonomy" id="1222338"/>
    <lineage>
        <taxon>Viruses</taxon>
        <taxon>Duplodnaviria</taxon>
        <taxon>Heunggongvirae</taxon>
        <taxon>Uroviricota</taxon>
        <taxon>Caudoviricetes</taxon>
        <taxon>Pantevenvirales</taxon>
        <taxon>Straboviridae</taxon>
        <taxon>Krischvirus</taxon>
        <taxon>Krischvirus gec3s</taxon>
    </lineage>
</organism>
<dbReference type="KEGG" id="vg:23301145"/>
<accession>A0A0B7MRD7</accession>
<evidence type="ECO:0000256" key="1">
    <source>
        <dbReference type="SAM" id="Phobius"/>
    </source>
</evidence>
<dbReference type="RefSeq" id="YP_009118788.1">
    <property type="nucleotide sequence ID" value="NC_025425.1"/>
</dbReference>
<proteinExistence type="predicted"/>
<keyword evidence="1" id="KW-1133">Transmembrane helix</keyword>
<dbReference type="Proteomes" id="UP000203896">
    <property type="component" value="Segment"/>
</dbReference>
<dbReference type="GeneID" id="23301145"/>
<evidence type="ECO:0000313" key="3">
    <source>
        <dbReference type="Proteomes" id="UP000203896"/>
    </source>
</evidence>
<feature type="transmembrane region" description="Helical" evidence="1">
    <location>
        <begin position="7"/>
        <end position="26"/>
    </location>
</feature>
<gene>
    <name evidence="2" type="ORF">BN201_0105</name>
</gene>
<protein>
    <submittedName>
        <fullName evidence="2">Uncharacterized protein</fullName>
    </submittedName>
</protein>
<keyword evidence="1" id="KW-0812">Transmembrane</keyword>
<keyword evidence="3" id="KW-1185">Reference proteome</keyword>
<name>A0A0B7MRD7_9CAUD</name>
<reference evidence="2 3" key="1">
    <citation type="submission" date="2012-08" db="EMBL/GenBank/DDBJ databases">
        <title>Selection and characterization of a candidate therapeutic bacteriophage that lyses the German Escherichia coli O104:H4 outbreak strain.</title>
        <authorList>
            <person name="Merabishvilli M."/>
            <person name="De Vos D."/>
            <person name="Verbeken G."/>
            <person name="Kropinski A."/>
            <person name="Vandenheuvel D."/>
            <person name="Lavigne R."/>
            <person name="Wattiau P."/>
            <person name="Mast J."/>
            <person name="Ragimbeau C."/>
            <person name="Mossong J."/>
            <person name="Scheres J."/>
            <person name="Chanishvili N."/>
            <person name="Vaneechoutte M."/>
            <person name="Pirnay J.P."/>
        </authorList>
    </citation>
    <scope>NUCLEOTIDE SEQUENCE [LARGE SCALE GENOMIC DNA]</scope>
</reference>
<evidence type="ECO:0000313" key="2">
    <source>
        <dbReference type="EMBL" id="CEO90708.1"/>
    </source>
</evidence>
<sequence>MVFFGLIIMVLNVICGVAMLAMAFTVPMSVDSAASVGVLGIVNLFTAIACWITGCDEVMYYFYKRKQRKGK</sequence>
<feature type="transmembrane region" description="Helical" evidence="1">
    <location>
        <begin position="38"/>
        <end position="63"/>
    </location>
</feature>
<dbReference type="EMBL" id="HE978309">
    <property type="protein sequence ID" value="CEO90708.1"/>
    <property type="molecule type" value="Genomic_DNA"/>
</dbReference>
<keyword evidence="1" id="KW-0472">Membrane</keyword>